<name>A0A1I1XQG5_9BACT</name>
<dbReference type="Proteomes" id="UP000199400">
    <property type="component" value="Unassembled WGS sequence"/>
</dbReference>
<dbReference type="EMBL" id="FOMX01000008">
    <property type="protein sequence ID" value="SFE09576.1"/>
    <property type="molecule type" value="Genomic_DNA"/>
</dbReference>
<proteinExistence type="predicted"/>
<dbReference type="RefSeq" id="WP_096331142.1">
    <property type="nucleotide sequence ID" value="NZ_NETK01000001.1"/>
</dbReference>
<accession>A0A1I1XQG5</accession>
<evidence type="ECO:0000313" key="2">
    <source>
        <dbReference type="EMBL" id="SFE09576.1"/>
    </source>
</evidence>
<evidence type="ECO:0000313" key="3">
    <source>
        <dbReference type="Proteomes" id="UP000199400"/>
    </source>
</evidence>
<reference evidence="3" key="1">
    <citation type="submission" date="2016-10" db="EMBL/GenBank/DDBJ databases">
        <authorList>
            <person name="Varghese N."/>
            <person name="Submissions S."/>
        </authorList>
    </citation>
    <scope>NUCLEOTIDE SEQUENCE [LARGE SCALE GENOMIC DNA]</scope>
    <source>
        <strain evidence="3">ATCC 25963</strain>
    </source>
</reference>
<dbReference type="AlphaFoldDB" id="A0A1I1XQG5"/>
<keyword evidence="3" id="KW-1185">Reference proteome</keyword>
<gene>
    <name evidence="2" type="ORF">SAMN02745121_03009</name>
</gene>
<feature type="compositionally biased region" description="Basic residues" evidence="1">
    <location>
        <begin position="1"/>
        <end position="13"/>
    </location>
</feature>
<protein>
    <submittedName>
        <fullName evidence="2">Uncharacterized protein</fullName>
    </submittedName>
</protein>
<evidence type="ECO:0000256" key="1">
    <source>
        <dbReference type="SAM" id="MobiDB-lite"/>
    </source>
</evidence>
<sequence length="104" mass="11183">MDRPHPLSRRHLPQARESAAGPGGRIAVVGIDLGDNESAIVRLLDGEGAPVWSSRFASPQDNERDSAVGVAFGPDYLMVGGAVSTEAEDGHVTFEWWLRRFALG</sequence>
<organism evidence="2 3">
    <name type="scientific">Nannocystis exedens</name>
    <dbReference type="NCBI Taxonomy" id="54"/>
    <lineage>
        <taxon>Bacteria</taxon>
        <taxon>Pseudomonadati</taxon>
        <taxon>Myxococcota</taxon>
        <taxon>Polyangia</taxon>
        <taxon>Nannocystales</taxon>
        <taxon>Nannocystaceae</taxon>
        <taxon>Nannocystis</taxon>
    </lineage>
</organism>
<feature type="region of interest" description="Disordered" evidence="1">
    <location>
        <begin position="1"/>
        <end position="23"/>
    </location>
</feature>